<accession>A0A3G9FXW0</accession>
<evidence type="ECO:0000313" key="4">
    <source>
        <dbReference type="Proteomes" id="UP000278756"/>
    </source>
</evidence>
<name>A0A3G9FXW0_9CAUL</name>
<dbReference type="Gene3D" id="3.50.70.10">
    <property type="match status" value="1"/>
</dbReference>
<dbReference type="RefSeq" id="WP_232037072.1">
    <property type="nucleotide sequence ID" value="NZ_AP018827.1"/>
</dbReference>
<dbReference type="InterPro" id="IPR016087">
    <property type="entry name" value="Chalcone_isomerase"/>
</dbReference>
<feature type="domain" description="Chalcone isomerase" evidence="2">
    <location>
        <begin position="38"/>
        <end position="174"/>
    </location>
</feature>
<reference evidence="4" key="1">
    <citation type="journal article" date="2017" name="Biotechnol. Biofuels">
        <title>Evaluation of environmental bacterial communities as a factor affecting the growth of duckweed Lemna minor.</title>
        <authorList>
            <person name="Ishizawa H."/>
            <person name="Kuroda M."/>
            <person name="Morikawa M."/>
            <person name="Ike M."/>
        </authorList>
    </citation>
    <scope>NUCLEOTIDE SEQUENCE [LARGE SCALE GENOMIC DNA]</scope>
    <source>
        <strain evidence="4">M6</strain>
    </source>
</reference>
<dbReference type="GO" id="GO:0016872">
    <property type="term" value="F:intramolecular lyase activity"/>
    <property type="evidence" value="ECO:0007669"/>
    <property type="project" value="InterPro"/>
</dbReference>
<dbReference type="InterPro" id="IPR036298">
    <property type="entry name" value="Chalcone_isomerase_sf"/>
</dbReference>
<dbReference type="AlphaFoldDB" id="A0A3G9FXW0"/>
<sequence length="176" mass="19483">MTQIKRRAVLASLGALPLSITAFGVYAEVPAGVPDGKLVGKGRYSVLGLSIFDASLYAPNGRYDPQKPFALRLDYLRNITAKHIVDHSVAEIRKQGYSDKARLEEWRQQMSAIFPDIRSGAYITGVRTADGHAQFIHNGRSIGTIRDTQFTRLFFDIWLGSRTSSKALRSKLLGDA</sequence>
<gene>
    <name evidence="3" type="ORF">EM6_0445</name>
</gene>
<evidence type="ECO:0000313" key="3">
    <source>
        <dbReference type="EMBL" id="BBF79870.1"/>
    </source>
</evidence>
<dbReference type="Pfam" id="PF16036">
    <property type="entry name" value="Chalcone_3"/>
    <property type="match status" value="1"/>
</dbReference>
<protein>
    <submittedName>
        <fullName evidence="3">Hypothetical periplasmic protein</fullName>
    </submittedName>
</protein>
<proteinExistence type="predicted"/>
<feature type="signal peptide" evidence="1">
    <location>
        <begin position="1"/>
        <end position="27"/>
    </location>
</feature>
<dbReference type="InterPro" id="IPR016088">
    <property type="entry name" value="Chalcone_isomerase_3-sand"/>
</dbReference>
<evidence type="ECO:0000259" key="2">
    <source>
        <dbReference type="Pfam" id="PF16036"/>
    </source>
</evidence>
<reference evidence="4" key="2">
    <citation type="journal article" date="2017" name="Plant Physiol. Biochem.">
        <title>Differential oxidative and antioxidative response of duckweed Lemna minor toward plant growth promoting/inhibiting bacteria.</title>
        <authorList>
            <person name="Ishizawa H."/>
            <person name="Kuroda M."/>
            <person name="Morikawa M."/>
            <person name="Ike M."/>
        </authorList>
    </citation>
    <scope>NUCLEOTIDE SEQUENCE [LARGE SCALE GENOMIC DNA]</scope>
    <source>
        <strain evidence="4">M6</strain>
    </source>
</reference>
<dbReference type="Proteomes" id="UP000278756">
    <property type="component" value="Chromosome 1"/>
</dbReference>
<dbReference type="EMBL" id="AP018827">
    <property type="protein sequence ID" value="BBF79870.1"/>
    <property type="molecule type" value="Genomic_DNA"/>
</dbReference>
<evidence type="ECO:0000256" key="1">
    <source>
        <dbReference type="SAM" id="SignalP"/>
    </source>
</evidence>
<feature type="chain" id="PRO_5018332380" evidence="1">
    <location>
        <begin position="28"/>
        <end position="176"/>
    </location>
</feature>
<dbReference type="SUPFAM" id="SSF54626">
    <property type="entry name" value="Chalcone isomerase"/>
    <property type="match status" value="1"/>
</dbReference>
<keyword evidence="1" id="KW-0732">Signal</keyword>
<organism evidence="3 4">
    <name type="scientific">Asticcacaulis excentricus</name>
    <dbReference type="NCBI Taxonomy" id="78587"/>
    <lineage>
        <taxon>Bacteria</taxon>
        <taxon>Pseudomonadati</taxon>
        <taxon>Pseudomonadota</taxon>
        <taxon>Alphaproteobacteria</taxon>
        <taxon>Caulobacterales</taxon>
        <taxon>Caulobacteraceae</taxon>
        <taxon>Asticcacaulis</taxon>
    </lineage>
</organism>